<evidence type="ECO:0000256" key="1">
    <source>
        <dbReference type="SAM" id="SignalP"/>
    </source>
</evidence>
<dbReference type="AlphaFoldDB" id="A0A9D4SCS0"/>
<sequence length="115" mass="13302">MNTIKSITLFTMIVAIFSLAQSASRQPNQRDHLHCKMEYFNEWEEMMQTADPYAVVESFYDLHGTQCKTPCRIRSPSNPALTTVLSERNSPNYENCGAQKIFPLFYQLIILKKYG</sequence>
<evidence type="ECO:0000313" key="2">
    <source>
        <dbReference type="EMBL" id="KAH7636861.1"/>
    </source>
</evidence>
<dbReference type="EMBL" id="SDOV01000009">
    <property type="protein sequence ID" value="KAH7636861.1"/>
    <property type="molecule type" value="Genomic_DNA"/>
</dbReference>
<gene>
    <name evidence="2" type="ORF">HUG17_7067</name>
</gene>
<proteinExistence type="predicted"/>
<keyword evidence="1" id="KW-0732">Signal</keyword>
<feature type="chain" id="PRO_5038382523" evidence="1">
    <location>
        <begin position="23"/>
        <end position="115"/>
    </location>
</feature>
<reference evidence="2" key="1">
    <citation type="submission" date="2020-06" db="EMBL/GenBank/DDBJ databases">
        <authorList>
            <person name="Ji K."/>
            <person name="Li J."/>
        </authorList>
    </citation>
    <scope>NUCLEOTIDE SEQUENCE</scope>
    <source>
        <strain evidence="2">JKM2019</strain>
        <tissue evidence="2">Whole body</tissue>
    </source>
</reference>
<reference evidence="2" key="2">
    <citation type="journal article" date="2021" name="World Allergy Organ. J.">
        <title>Chromosome-level assembly of Dermatophagoides farinae genome and transcriptome reveals two novel allergens Der f 37 and Der f 39.</title>
        <authorList>
            <person name="Chen J."/>
            <person name="Cai Z."/>
            <person name="Fan D."/>
            <person name="Hu J."/>
            <person name="Hou Y."/>
            <person name="He Y."/>
            <person name="Zhang Z."/>
            <person name="Zhao Z."/>
            <person name="Gao P."/>
            <person name="Hu W."/>
            <person name="Sun J."/>
            <person name="Li J."/>
            <person name="Ji K."/>
        </authorList>
    </citation>
    <scope>NUCLEOTIDE SEQUENCE</scope>
    <source>
        <strain evidence="2">JKM2019</strain>
    </source>
</reference>
<dbReference type="Proteomes" id="UP000828236">
    <property type="component" value="Unassembled WGS sequence"/>
</dbReference>
<comment type="caution">
    <text evidence="2">The sequence shown here is derived from an EMBL/GenBank/DDBJ whole genome shotgun (WGS) entry which is preliminary data.</text>
</comment>
<organism evidence="2">
    <name type="scientific">Dermatophagoides farinae</name>
    <name type="common">American house dust mite</name>
    <dbReference type="NCBI Taxonomy" id="6954"/>
    <lineage>
        <taxon>Eukaryota</taxon>
        <taxon>Metazoa</taxon>
        <taxon>Ecdysozoa</taxon>
        <taxon>Arthropoda</taxon>
        <taxon>Chelicerata</taxon>
        <taxon>Arachnida</taxon>
        <taxon>Acari</taxon>
        <taxon>Acariformes</taxon>
        <taxon>Sarcoptiformes</taxon>
        <taxon>Astigmata</taxon>
        <taxon>Psoroptidia</taxon>
        <taxon>Analgoidea</taxon>
        <taxon>Pyroglyphidae</taxon>
        <taxon>Dermatophagoidinae</taxon>
        <taxon>Dermatophagoides</taxon>
    </lineage>
</organism>
<name>A0A9D4SCS0_DERFA</name>
<accession>A0A9D4SCS0</accession>
<feature type="signal peptide" evidence="1">
    <location>
        <begin position="1"/>
        <end position="22"/>
    </location>
</feature>
<protein>
    <submittedName>
        <fullName evidence="2">Uncharacterized protein</fullName>
    </submittedName>
</protein>